<evidence type="ECO:0000259" key="2">
    <source>
        <dbReference type="Pfam" id="PF05922"/>
    </source>
</evidence>
<dbReference type="PANTHER" id="PTHR48222:SF8">
    <property type="entry name" value="OS01G0730000 PROTEIN"/>
    <property type="match status" value="1"/>
</dbReference>
<organism evidence="4">
    <name type="scientific">Brachypodium distachyon</name>
    <name type="common">Purple false brome</name>
    <name type="synonym">Trachynia distachya</name>
    <dbReference type="NCBI Taxonomy" id="15368"/>
    <lineage>
        <taxon>Eukaryota</taxon>
        <taxon>Viridiplantae</taxon>
        <taxon>Streptophyta</taxon>
        <taxon>Embryophyta</taxon>
        <taxon>Tracheophyta</taxon>
        <taxon>Spermatophyta</taxon>
        <taxon>Magnoliopsida</taxon>
        <taxon>Liliopsida</taxon>
        <taxon>Poales</taxon>
        <taxon>Poaceae</taxon>
        <taxon>BOP clade</taxon>
        <taxon>Pooideae</taxon>
        <taxon>Stipodae</taxon>
        <taxon>Brachypodieae</taxon>
        <taxon>Brachypodium</taxon>
    </lineage>
</organism>
<dbReference type="Gene3D" id="3.30.70.80">
    <property type="entry name" value="Peptidase S8 propeptide/proteinase inhibitor I9"/>
    <property type="match status" value="1"/>
</dbReference>
<dbReference type="EMBL" id="CM000881">
    <property type="protein sequence ID" value="KQK09580.1"/>
    <property type="molecule type" value="Genomic_DNA"/>
</dbReference>
<evidence type="ECO:0000313" key="5">
    <source>
        <dbReference type="Proteomes" id="UP000008810"/>
    </source>
</evidence>
<gene>
    <name evidence="3" type="ORF">BRADI_2g48860v3</name>
</gene>
<dbReference type="eggNOG" id="ENOG502R5YB">
    <property type="taxonomic scope" value="Eukaryota"/>
</dbReference>
<dbReference type="InterPro" id="IPR010259">
    <property type="entry name" value="S8pro/Inhibitor_I9"/>
</dbReference>
<dbReference type="Proteomes" id="UP000008810">
    <property type="component" value="Chromosome 2"/>
</dbReference>
<reference evidence="3" key="2">
    <citation type="submission" date="2017-06" db="EMBL/GenBank/DDBJ databases">
        <title>WGS assembly of Brachypodium distachyon.</title>
        <authorList>
            <consortium name="The International Brachypodium Initiative"/>
            <person name="Lucas S."/>
            <person name="Harmon-Smith M."/>
            <person name="Lail K."/>
            <person name="Tice H."/>
            <person name="Grimwood J."/>
            <person name="Bruce D."/>
            <person name="Barry K."/>
            <person name="Shu S."/>
            <person name="Lindquist E."/>
            <person name="Wang M."/>
            <person name="Pitluck S."/>
            <person name="Vogel J.P."/>
            <person name="Garvin D.F."/>
            <person name="Mockler T.C."/>
            <person name="Schmutz J."/>
            <person name="Rokhsar D."/>
            <person name="Bevan M.W."/>
        </authorList>
    </citation>
    <scope>NUCLEOTIDE SEQUENCE</scope>
    <source>
        <strain evidence="3">Bd21</strain>
    </source>
</reference>
<name>I1HR72_BRADI</name>
<feature type="chain" id="PRO_5014094721" description="Inhibitor I9 domain-containing protein" evidence="1">
    <location>
        <begin position="20"/>
        <end position="125"/>
    </location>
</feature>
<dbReference type="OrthoDB" id="687377at2759"/>
<dbReference type="AlphaFoldDB" id="I1HR72"/>
<dbReference type="OMA" id="AIFEDRM"/>
<dbReference type="InterPro" id="IPR037045">
    <property type="entry name" value="S8pro/Inhibitor_I9_sf"/>
</dbReference>
<reference evidence="4" key="3">
    <citation type="submission" date="2018-08" db="UniProtKB">
        <authorList>
            <consortium name="EnsemblPlants"/>
        </authorList>
    </citation>
    <scope>IDENTIFICATION</scope>
    <source>
        <strain evidence="4">cv. Bd21</strain>
    </source>
</reference>
<dbReference type="HOGENOM" id="CLU_154153_0_0_1"/>
<dbReference type="Pfam" id="PF05922">
    <property type="entry name" value="Inhibitor_I9"/>
    <property type="match status" value="1"/>
</dbReference>
<dbReference type="InParanoid" id="I1HR72"/>
<proteinExistence type="predicted"/>
<evidence type="ECO:0000256" key="1">
    <source>
        <dbReference type="SAM" id="SignalP"/>
    </source>
</evidence>
<feature type="domain" description="Inhibitor I9" evidence="2">
    <location>
        <begin position="62"/>
        <end position="111"/>
    </location>
</feature>
<dbReference type="GO" id="GO:0004866">
    <property type="term" value="F:endopeptidase inhibitor activity"/>
    <property type="evidence" value="ECO:0000318"/>
    <property type="project" value="GO_Central"/>
</dbReference>
<keyword evidence="1" id="KW-0732">Signal</keyword>
<dbReference type="Gramene" id="KQK09580">
    <property type="protein sequence ID" value="KQK09580"/>
    <property type="gene ID" value="BRADI_2g48860v3"/>
</dbReference>
<evidence type="ECO:0000313" key="3">
    <source>
        <dbReference type="EMBL" id="KQK09580.1"/>
    </source>
</evidence>
<accession>I1HR72</accession>
<reference evidence="3 4" key="1">
    <citation type="journal article" date="2010" name="Nature">
        <title>Genome sequencing and analysis of the model grass Brachypodium distachyon.</title>
        <authorList>
            <consortium name="International Brachypodium Initiative"/>
        </authorList>
    </citation>
    <scope>NUCLEOTIDE SEQUENCE [LARGE SCALE GENOMIC DNA]</scope>
    <source>
        <strain evidence="3 4">Bd21</strain>
    </source>
</reference>
<evidence type="ECO:0000313" key="4">
    <source>
        <dbReference type="EnsemblPlants" id="KQK09580"/>
    </source>
</evidence>
<dbReference type="EnsemblPlants" id="KQK09580">
    <property type="protein sequence ID" value="KQK09580"/>
    <property type="gene ID" value="BRADI_2g48860v3"/>
</dbReference>
<keyword evidence="5" id="KW-1185">Reference proteome</keyword>
<sequence length="125" mass="13526">MDIVPSILLPLLLISSAAATPSAISPAVAPAADEHASGSDIYIVFVSRADYVDSLDYDVWLLASVVGSTEEAKTAIVYHYSGLGFAARLTGNQADKLSKKEGVATFKDKTYYYDGRLPRFYEENI</sequence>
<feature type="signal peptide" evidence="1">
    <location>
        <begin position="1"/>
        <end position="19"/>
    </location>
</feature>
<dbReference type="PANTHER" id="PTHR48222">
    <property type="entry name" value="PROTEINASE INHIBITOR, PROPEPTIDE"/>
    <property type="match status" value="1"/>
</dbReference>
<protein>
    <recommendedName>
        <fullName evidence="2">Inhibitor I9 domain-containing protein</fullName>
    </recommendedName>
</protein>